<accession>A0A2S4LWJ9</accession>
<dbReference type="CDD" id="cd07153">
    <property type="entry name" value="Fur_like"/>
    <property type="match status" value="1"/>
</dbReference>
<evidence type="ECO:0000256" key="10">
    <source>
        <dbReference type="ARBA" id="ARBA00023125"/>
    </source>
</evidence>
<evidence type="ECO:0000256" key="4">
    <source>
        <dbReference type="ARBA" id="ARBA00020910"/>
    </source>
</evidence>
<dbReference type="GO" id="GO:0000976">
    <property type="term" value="F:transcription cis-regulatory region binding"/>
    <property type="evidence" value="ECO:0007669"/>
    <property type="project" value="TreeGrafter"/>
</dbReference>
<dbReference type="OrthoDB" id="8659436at2"/>
<evidence type="ECO:0000256" key="2">
    <source>
        <dbReference type="ARBA" id="ARBA00007957"/>
    </source>
</evidence>
<comment type="subcellular location">
    <subcellularLocation>
        <location evidence="1 13">Cytoplasm</location>
    </subcellularLocation>
</comment>
<comment type="subunit">
    <text evidence="3 13">Homodimer.</text>
</comment>
<gene>
    <name evidence="13" type="primary">fur</name>
    <name evidence="14" type="ORF">CYD53_12264</name>
</gene>
<keyword evidence="10 13" id="KW-0238">DNA-binding</keyword>
<reference evidence="14 15" key="1">
    <citation type="submission" date="2018-01" db="EMBL/GenBank/DDBJ databases">
        <title>Genomic Encyclopedia of Type Strains, Phase III (KMG-III): the genomes of soil and plant-associated and newly described type strains.</title>
        <authorList>
            <person name="Whitman W."/>
        </authorList>
    </citation>
    <scope>NUCLEOTIDE SEQUENCE [LARGE SCALE GENOMIC DNA]</scope>
    <source>
        <strain evidence="14 15">1131</strain>
    </source>
</reference>
<dbReference type="GO" id="GO:1900376">
    <property type="term" value="P:regulation of secondary metabolite biosynthetic process"/>
    <property type="evidence" value="ECO:0007669"/>
    <property type="project" value="TreeGrafter"/>
</dbReference>
<feature type="binding site" evidence="12">
    <location>
        <position position="93"/>
    </location>
    <ligand>
        <name>Fe cation</name>
        <dbReference type="ChEBI" id="CHEBI:24875"/>
    </ligand>
</feature>
<dbReference type="GO" id="GO:0008270">
    <property type="term" value="F:zinc ion binding"/>
    <property type="evidence" value="ECO:0007669"/>
    <property type="project" value="TreeGrafter"/>
</dbReference>
<dbReference type="InterPro" id="IPR043135">
    <property type="entry name" value="Fur_C"/>
</dbReference>
<keyword evidence="5 13" id="KW-0963">Cytoplasm</keyword>
<dbReference type="SUPFAM" id="SSF46785">
    <property type="entry name" value="Winged helix' DNA-binding domain"/>
    <property type="match status" value="1"/>
</dbReference>
<dbReference type="Proteomes" id="UP000236919">
    <property type="component" value="Unassembled WGS sequence"/>
</dbReference>
<dbReference type="Gene3D" id="1.10.10.10">
    <property type="entry name" value="Winged helix-like DNA-binding domain superfamily/Winged helix DNA-binding domain"/>
    <property type="match status" value="1"/>
</dbReference>
<evidence type="ECO:0000313" key="15">
    <source>
        <dbReference type="Proteomes" id="UP000236919"/>
    </source>
</evidence>
<evidence type="ECO:0000256" key="8">
    <source>
        <dbReference type="ARBA" id="ARBA00022833"/>
    </source>
</evidence>
<evidence type="ECO:0000256" key="13">
    <source>
        <dbReference type="RuleBase" id="RU364037"/>
    </source>
</evidence>
<dbReference type="Gene3D" id="3.30.1490.190">
    <property type="match status" value="1"/>
</dbReference>
<keyword evidence="7 12" id="KW-0479">Metal-binding</keyword>
<name>A0A2S4LWJ9_9HYPH</name>
<dbReference type="InterPro" id="IPR002481">
    <property type="entry name" value="FUR"/>
</dbReference>
<evidence type="ECO:0000313" key="14">
    <source>
        <dbReference type="EMBL" id="POR46824.1"/>
    </source>
</evidence>
<evidence type="ECO:0000256" key="5">
    <source>
        <dbReference type="ARBA" id="ARBA00022490"/>
    </source>
</evidence>
<dbReference type="InterPro" id="IPR036388">
    <property type="entry name" value="WH-like_DNA-bd_sf"/>
</dbReference>
<dbReference type="Pfam" id="PF01475">
    <property type="entry name" value="FUR"/>
    <property type="match status" value="1"/>
</dbReference>
<keyword evidence="8 13" id="KW-0862">Zinc</keyword>
<keyword evidence="12 13" id="KW-0408">Iron</keyword>
<dbReference type="PANTHER" id="PTHR33202:SF2">
    <property type="entry name" value="FERRIC UPTAKE REGULATION PROTEIN"/>
    <property type="match status" value="1"/>
</dbReference>
<dbReference type="RefSeq" id="WP_103720917.1">
    <property type="nucleotide sequence ID" value="NZ_PQFZ01000022.1"/>
</dbReference>
<evidence type="ECO:0000256" key="9">
    <source>
        <dbReference type="ARBA" id="ARBA00023015"/>
    </source>
</evidence>
<evidence type="ECO:0000256" key="3">
    <source>
        <dbReference type="ARBA" id="ARBA00011738"/>
    </source>
</evidence>
<keyword evidence="15" id="KW-1185">Reference proteome</keyword>
<keyword evidence="11 13" id="KW-0804">Transcription</keyword>
<dbReference type="InterPro" id="IPR036390">
    <property type="entry name" value="WH_DNA-bd_sf"/>
</dbReference>
<keyword evidence="6 13" id="KW-0678">Repressor</keyword>
<evidence type="ECO:0000256" key="12">
    <source>
        <dbReference type="PIRSR" id="PIRSR602481-2"/>
    </source>
</evidence>
<proteinExistence type="inferred from homology"/>
<evidence type="ECO:0000256" key="1">
    <source>
        <dbReference type="ARBA" id="ARBA00004496"/>
    </source>
</evidence>
<dbReference type="PANTHER" id="PTHR33202">
    <property type="entry name" value="ZINC UPTAKE REGULATION PROTEIN"/>
    <property type="match status" value="1"/>
</dbReference>
<comment type="caution">
    <text evidence="14">The sequence shown here is derived from an EMBL/GenBank/DDBJ whole genome shotgun (WGS) entry which is preliminary data.</text>
</comment>
<comment type="cofactor">
    <cofactor evidence="12">
        <name>Mn(2+)</name>
        <dbReference type="ChEBI" id="CHEBI:29035"/>
    </cofactor>
    <cofactor evidence="12">
        <name>Fe(2+)</name>
        <dbReference type="ChEBI" id="CHEBI:29033"/>
    </cofactor>
    <text evidence="12">Binds 1 Mn(2+) or Fe(2+) ion per subunit.</text>
</comment>
<dbReference type="GO" id="GO:0005829">
    <property type="term" value="C:cytosol"/>
    <property type="evidence" value="ECO:0007669"/>
    <property type="project" value="TreeGrafter"/>
</dbReference>
<comment type="similarity">
    <text evidence="2 13">Belongs to the Fur family.</text>
</comment>
<keyword evidence="9 13" id="KW-0805">Transcription regulation</keyword>
<dbReference type="FunFam" id="1.10.10.10:FF:000051">
    <property type="entry name" value="Fur family transcriptional regulator"/>
    <property type="match status" value="1"/>
</dbReference>
<dbReference type="GO" id="GO:0045892">
    <property type="term" value="P:negative regulation of DNA-templated transcription"/>
    <property type="evidence" value="ECO:0007669"/>
    <property type="project" value="TreeGrafter"/>
</dbReference>
<evidence type="ECO:0000256" key="6">
    <source>
        <dbReference type="ARBA" id="ARBA00022491"/>
    </source>
</evidence>
<feature type="binding site" evidence="12">
    <location>
        <position position="131"/>
    </location>
    <ligand>
        <name>Fe cation</name>
        <dbReference type="ChEBI" id="CHEBI:24875"/>
    </ligand>
</feature>
<dbReference type="EMBL" id="PQFZ01000022">
    <property type="protein sequence ID" value="POR46824.1"/>
    <property type="molecule type" value="Genomic_DNA"/>
</dbReference>
<protein>
    <recommendedName>
        <fullName evidence="4 13">Ferric uptake regulation protein</fullName>
    </recommendedName>
</protein>
<dbReference type="AlphaFoldDB" id="A0A2S4LWJ9"/>
<dbReference type="GO" id="GO:0003700">
    <property type="term" value="F:DNA-binding transcription factor activity"/>
    <property type="evidence" value="ECO:0007669"/>
    <property type="project" value="UniProtKB-UniRule"/>
</dbReference>
<feature type="binding site" evidence="12">
    <location>
        <position position="114"/>
    </location>
    <ligand>
        <name>Fe cation</name>
        <dbReference type="ChEBI" id="CHEBI:24875"/>
    </ligand>
</feature>
<feature type="binding site" evidence="12">
    <location>
        <position position="95"/>
    </location>
    <ligand>
        <name>Fe cation</name>
        <dbReference type="ChEBI" id="CHEBI:24875"/>
    </ligand>
</feature>
<organism evidence="14 15">
    <name type="scientific">Bosea psychrotolerans</name>
    <dbReference type="NCBI Taxonomy" id="1871628"/>
    <lineage>
        <taxon>Bacteria</taxon>
        <taxon>Pseudomonadati</taxon>
        <taxon>Pseudomonadota</taxon>
        <taxon>Alphaproteobacteria</taxon>
        <taxon>Hyphomicrobiales</taxon>
        <taxon>Boseaceae</taxon>
        <taxon>Bosea</taxon>
    </lineage>
</organism>
<evidence type="ECO:0000256" key="11">
    <source>
        <dbReference type="ARBA" id="ARBA00023163"/>
    </source>
</evidence>
<evidence type="ECO:0000256" key="7">
    <source>
        <dbReference type="ARBA" id="ARBA00022723"/>
    </source>
</evidence>
<sequence>MIGIEQRVAIFEGQLKQAGLRMTQQRRLILRILAEAHDHPDAKGIFTRAFEHDPTLSLSTVYRTMKLLESQGAIERHAFEDGVSRYEHADQQHHDHLIDVETGQVVEFSSPEIEALQAKIAAELGYEIVRHRLELYARKLPKAGRKRVKKDV</sequence>